<reference evidence="1" key="1">
    <citation type="submission" date="2021-12" db="EMBL/GenBank/DDBJ databases">
        <title>Discovery of the Pendulisporaceae a myxobacterial family with distinct sporulation behavior and unique specialized metabolism.</title>
        <authorList>
            <person name="Garcia R."/>
            <person name="Popoff A."/>
            <person name="Bader C.D."/>
            <person name="Loehr J."/>
            <person name="Walesch S."/>
            <person name="Walt C."/>
            <person name="Boldt J."/>
            <person name="Bunk B."/>
            <person name="Haeckl F.J.F.P.J."/>
            <person name="Gunesch A.P."/>
            <person name="Birkelbach J."/>
            <person name="Nuebel U."/>
            <person name="Pietschmann T."/>
            <person name="Bach T."/>
            <person name="Mueller R."/>
        </authorList>
    </citation>
    <scope>NUCLEOTIDE SEQUENCE</scope>
    <source>
        <strain evidence="1">MSr11367</strain>
    </source>
</reference>
<keyword evidence="2" id="KW-1185">Reference proteome</keyword>
<gene>
    <name evidence="1" type="ORF">LVJ94_50390</name>
</gene>
<protein>
    <submittedName>
        <fullName evidence="1">Uncharacterized protein</fullName>
    </submittedName>
</protein>
<accession>A0ABZ2L2D9</accession>
<name>A0ABZ2L2D9_9BACT</name>
<evidence type="ECO:0000313" key="2">
    <source>
        <dbReference type="Proteomes" id="UP001374803"/>
    </source>
</evidence>
<dbReference type="EMBL" id="CP089983">
    <property type="protein sequence ID" value="WXB05092.1"/>
    <property type="molecule type" value="Genomic_DNA"/>
</dbReference>
<sequence>MADAPHAESIRGAQKNPSERPVFVLMAPEAATGSLEARAATLAAAHIRAGGAAIHVVRSAQPSLEARRAEARALLGKWTARGVLWIQPEAADKLVVYLLVQDNERTFRREVAAPDGQTAAALESVANVAASSAMDVLEGRAVAMEPVEAAATDIVPVAAQSEEVVVPAPSVSVVSAGGEARAPDRGVVSPRGPEAERFSLSAGYAGGTFGRSVPWQHAISLSAAWLPIPRLHVGVGYDIMPIQTLREQPSLELSRHPVFAMTGYRIDFGGGLGSFDVGARVTFDAVTRTADVPNGPMFAAGPGAPGPSGRFERSTSATNLLVSVAPTAGVRFRLTEQIALALWGGLDVPLNRLPSNGAPFMAVETDAVRFLGGVGFQLALPGSRAPAAVAAGPRRSKME</sequence>
<organism evidence="1 2">
    <name type="scientific">Pendulispora rubella</name>
    <dbReference type="NCBI Taxonomy" id="2741070"/>
    <lineage>
        <taxon>Bacteria</taxon>
        <taxon>Pseudomonadati</taxon>
        <taxon>Myxococcota</taxon>
        <taxon>Myxococcia</taxon>
        <taxon>Myxococcales</taxon>
        <taxon>Sorangiineae</taxon>
        <taxon>Pendulisporaceae</taxon>
        <taxon>Pendulispora</taxon>
    </lineage>
</organism>
<evidence type="ECO:0000313" key="1">
    <source>
        <dbReference type="EMBL" id="WXB05092.1"/>
    </source>
</evidence>
<dbReference type="Proteomes" id="UP001374803">
    <property type="component" value="Chromosome"/>
</dbReference>
<dbReference type="RefSeq" id="WP_394834734.1">
    <property type="nucleotide sequence ID" value="NZ_CP089929.1"/>
</dbReference>
<proteinExistence type="predicted"/>